<accession>A0ABV6IUN8</accession>
<protein>
    <submittedName>
        <fullName evidence="1">Uncharacterized protein</fullName>
    </submittedName>
</protein>
<comment type="caution">
    <text evidence="1">The sequence shown here is derived from an EMBL/GenBank/DDBJ whole genome shotgun (WGS) entry which is preliminary data.</text>
</comment>
<dbReference type="RefSeq" id="WP_377052587.1">
    <property type="nucleotide sequence ID" value="NZ_JBHLVZ010000059.1"/>
</dbReference>
<name>A0ABV6IUN8_9PROT</name>
<evidence type="ECO:0000313" key="1">
    <source>
        <dbReference type="EMBL" id="MFC0387287.1"/>
    </source>
</evidence>
<proteinExistence type="predicted"/>
<keyword evidence="2" id="KW-1185">Reference proteome</keyword>
<evidence type="ECO:0000313" key="2">
    <source>
        <dbReference type="Proteomes" id="UP001589789"/>
    </source>
</evidence>
<gene>
    <name evidence="1" type="ORF">ACFFIC_17300</name>
</gene>
<reference evidence="1 2" key="1">
    <citation type="submission" date="2024-09" db="EMBL/GenBank/DDBJ databases">
        <authorList>
            <person name="Sun Q."/>
            <person name="Mori K."/>
        </authorList>
    </citation>
    <scope>NUCLEOTIDE SEQUENCE [LARGE SCALE GENOMIC DNA]</scope>
    <source>
        <strain evidence="1 2">CCM 7468</strain>
    </source>
</reference>
<organism evidence="1 2">
    <name type="scientific">Muricoccus vinaceus</name>
    <dbReference type="NCBI Taxonomy" id="424704"/>
    <lineage>
        <taxon>Bacteria</taxon>
        <taxon>Pseudomonadati</taxon>
        <taxon>Pseudomonadota</taxon>
        <taxon>Alphaproteobacteria</taxon>
        <taxon>Acetobacterales</taxon>
        <taxon>Roseomonadaceae</taxon>
        <taxon>Muricoccus</taxon>
    </lineage>
</organism>
<dbReference type="EMBL" id="JBHLVZ010000059">
    <property type="protein sequence ID" value="MFC0387287.1"/>
    <property type="molecule type" value="Genomic_DNA"/>
</dbReference>
<sequence>MIDFAVDRYTFASGRQGMAGVIAAIDECYLSAIAPGKRPQDVRNCLVLDMLAFRIDQHVSGGPPGNDRQLPFFQRARAAQRWERYAPLGNLRPGEDAASFMMNGSDAAAFELERRRRAPRMS</sequence>
<dbReference type="Proteomes" id="UP001589789">
    <property type="component" value="Unassembled WGS sequence"/>
</dbReference>